<evidence type="ECO:0000313" key="2">
    <source>
        <dbReference type="Proteomes" id="UP000507954"/>
    </source>
</evidence>
<accession>A0A508X1R5</accession>
<dbReference type="AlphaFoldDB" id="A0A508X1R5"/>
<reference evidence="1 2" key="1">
    <citation type="submission" date="2019-06" db="EMBL/GenBank/DDBJ databases">
        <authorList>
            <person name="Le Quere A."/>
            <person name="Colella S."/>
        </authorList>
    </citation>
    <scope>NUCLEOTIDE SEQUENCE [LARGE SCALE GENOMIC DNA]</scope>
    <source>
        <strain evidence="1">EmedicaeMD41</strain>
    </source>
</reference>
<sequence length="36" mass="3619">MSDATSLLAGFLLGHLGRQFSGIPSNSVDCAIAGVL</sequence>
<dbReference type="Proteomes" id="UP000507954">
    <property type="component" value="Unassembled WGS sequence"/>
</dbReference>
<evidence type="ECO:0000313" key="1">
    <source>
        <dbReference type="EMBL" id="VTZ63792.1"/>
    </source>
</evidence>
<dbReference type="EMBL" id="CABFNB010000120">
    <property type="protein sequence ID" value="VTZ63792.1"/>
    <property type="molecule type" value="Genomic_DNA"/>
</dbReference>
<proteinExistence type="predicted"/>
<gene>
    <name evidence="1" type="ORF">EMEDMD4_520086</name>
</gene>
<name>A0A508X1R5_9HYPH</name>
<protein>
    <submittedName>
        <fullName evidence="1">Uncharacterized protein</fullName>
    </submittedName>
</protein>
<organism evidence="1 2">
    <name type="scientific">Sinorhizobium medicae</name>
    <dbReference type="NCBI Taxonomy" id="110321"/>
    <lineage>
        <taxon>Bacteria</taxon>
        <taxon>Pseudomonadati</taxon>
        <taxon>Pseudomonadota</taxon>
        <taxon>Alphaproteobacteria</taxon>
        <taxon>Hyphomicrobiales</taxon>
        <taxon>Rhizobiaceae</taxon>
        <taxon>Sinorhizobium/Ensifer group</taxon>
        <taxon>Sinorhizobium</taxon>
    </lineage>
</organism>